<keyword evidence="4" id="KW-0539">Nucleus</keyword>
<dbReference type="GO" id="GO:0009960">
    <property type="term" value="P:endosperm development"/>
    <property type="evidence" value="ECO:0007669"/>
    <property type="project" value="InterPro"/>
</dbReference>
<evidence type="ECO:0000256" key="2">
    <source>
        <dbReference type="ARBA" id="ARBA00023015"/>
    </source>
</evidence>
<dbReference type="CDD" id="cd04873">
    <property type="entry name" value="ACT_UUR-ACR-like"/>
    <property type="match status" value="1"/>
</dbReference>
<evidence type="ECO:0000256" key="1">
    <source>
        <dbReference type="ARBA" id="ARBA00004123"/>
    </source>
</evidence>
<dbReference type="PROSITE" id="PS50888">
    <property type="entry name" value="BHLH"/>
    <property type="match status" value="1"/>
</dbReference>
<dbReference type="SUPFAM" id="SSF47459">
    <property type="entry name" value="HLH, helix-loop-helix DNA-binding domain"/>
    <property type="match status" value="1"/>
</dbReference>
<keyword evidence="2" id="KW-0805">Transcription regulation</keyword>
<dbReference type="PROSITE" id="PS51671">
    <property type="entry name" value="ACT"/>
    <property type="match status" value="1"/>
</dbReference>
<dbReference type="SMART" id="SM00353">
    <property type="entry name" value="HLH"/>
    <property type="match status" value="1"/>
</dbReference>
<dbReference type="GO" id="GO:0006355">
    <property type="term" value="P:regulation of DNA-templated transcription"/>
    <property type="evidence" value="ECO:0000318"/>
    <property type="project" value="GO_Central"/>
</dbReference>
<dbReference type="Proteomes" id="UP000017836">
    <property type="component" value="Unassembled WGS sequence"/>
</dbReference>
<comment type="subcellular location">
    <subcellularLocation>
        <location evidence="1">Nucleus</location>
    </subcellularLocation>
</comment>
<evidence type="ECO:0000256" key="3">
    <source>
        <dbReference type="ARBA" id="ARBA00023163"/>
    </source>
</evidence>
<dbReference type="EMBL" id="KI392405">
    <property type="protein sequence ID" value="ERN16881.1"/>
    <property type="molecule type" value="Genomic_DNA"/>
</dbReference>
<sequence>MEEELSSLHLKLMEGYSDAVVPPLTYFQSPVNDPGALASPENGKFVAKANLEAKEPKNKETLVIERTRRCKMNELYTKLQFMIPTMPSKATRVEIIEETIKYIGALEKLIKEEESAKKLKDFGIPPNMGGSRDIIMNISGHIASIGIHTRHRPGITSRVFNVFEKLGLDILTSGISSYDNEIMLTITACIKRTEENNVAAEVVFEKLKHELLMRICSH</sequence>
<protein>
    <recommendedName>
        <fullName evidence="9">BHLH domain-containing protein</fullName>
    </recommendedName>
</protein>
<evidence type="ECO:0008006" key="9">
    <source>
        <dbReference type="Google" id="ProtNLM"/>
    </source>
</evidence>
<gene>
    <name evidence="7" type="ORF">AMTR_s00057p00158210</name>
</gene>
<dbReference type="GO" id="GO:0043565">
    <property type="term" value="F:sequence-specific DNA binding"/>
    <property type="evidence" value="ECO:0000318"/>
    <property type="project" value="GO_Central"/>
</dbReference>
<keyword evidence="3" id="KW-0804">Transcription</keyword>
<evidence type="ECO:0000259" key="6">
    <source>
        <dbReference type="PROSITE" id="PS51671"/>
    </source>
</evidence>
<name>U5CUA0_AMBTC</name>
<proteinExistence type="predicted"/>
<accession>U5CUA0</accession>
<reference evidence="8" key="1">
    <citation type="journal article" date="2013" name="Science">
        <title>The Amborella genome and the evolution of flowering plants.</title>
        <authorList>
            <consortium name="Amborella Genome Project"/>
        </authorList>
    </citation>
    <scope>NUCLEOTIDE SEQUENCE [LARGE SCALE GENOMIC DNA]</scope>
</reference>
<dbReference type="HOGENOM" id="CLU_103548_0_0_1"/>
<keyword evidence="8" id="KW-1185">Reference proteome</keyword>
<dbReference type="PANTHER" id="PTHR46772">
    <property type="entry name" value="BHLH DOMAIN-CONTAINING PROTEIN"/>
    <property type="match status" value="1"/>
</dbReference>
<feature type="domain" description="ACT" evidence="6">
    <location>
        <begin position="144"/>
        <end position="218"/>
    </location>
</feature>
<dbReference type="AlphaFoldDB" id="U5CUA0"/>
<dbReference type="Pfam" id="PF00010">
    <property type="entry name" value="HLH"/>
    <property type="match status" value="1"/>
</dbReference>
<dbReference type="InterPro" id="IPR011598">
    <property type="entry name" value="bHLH_dom"/>
</dbReference>
<dbReference type="eggNOG" id="ENOG502S4GC">
    <property type="taxonomic scope" value="Eukaryota"/>
</dbReference>
<dbReference type="GO" id="GO:0003700">
    <property type="term" value="F:DNA-binding transcription factor activity"/>
    <property type="evidence" value="ECO:0000318"/>
    <property type="project" value="GO_Central"/>
</dbReference>
<dbReference type="Gramene" id="ERN16881">
    <property type="protein sequence ID" value="ERN16881"/>
    <property type="gene ID" value="AMTR_s00057p00158210"/>
</dbReference>
<feature type="domain" description="BHLH" evidence="5">
    <location>
        <begin position="56"/>
        <end position="106"/>
    </location>
</feature>
<evidence type="ECO:0000259" key="5">
    <source>
        <dbReference type="PROSITE" id="PS50888"/>
    </source>
</evidence>
<dbReference type="SUPFAM" id="SSF55021">
    <property type="entry name" value="ACT-like"/>
    <property type="match status" value="1"/>
</dbReference>
<dbReference type="PANTHER" id="PTHR46772:SF6">
    <property type="entry name" value="BHLH DOMAIN-CONTAINING PROTEIN"/>
    <property type="match status" value="1"/>
</dbReference>
<dbReference type="InterPro" id="IPR054502">
    <property type="entry name" value="bHLH-TF_ACT-like_plant"/>
</dbReference>
<dbReference type="InterPro" id="IPR045865">
    <property type="entry name" value="ACT-like_dom_sf"/>
</dbReference>
<dbReference type="InterPro" id="IPR036638">
    <property type="entry name" value="HLH_DNA-bd_sf"/>
</dbReference>
<dbReference type="InterPro" id="IPR002912">
    <property type="entry name" value="ACT_dom"/>
</dbReference>
<evidence type="ECO:0000256" key="4">
    <source>
        <dbReference type="ARBA" id="ARBA00023242"/>
    </source>
</evidence>
<organism evidence="7 8">
    <name type="scientific">Amborella trichopoda</name>
    <dbReference type="NCBI Taxonomy" id="13333"/>
    <lineage>
        <taxon>Eukaryota</taxon>
        <taxon>Viridiplantae</taxon>
        <taxon>Streptophyta</taxon>
        <taxon>Embryophyta</taxon>
        <taxon>Tracheophyta</taxon>
        <taxon>Spermatophyta</taxon>
        <taxon>Magnoliopsida</taxon>
        <taxon>Amborellales</taxon>
        <taxon>Amborellaceae</taxon>
        <taxon>Amborella</taxon>
    </lineage>
</organism>
<dbReference type="OMA" id="LVTDIFM"/>
<evidence type="ECO:0000313" key="7">
    <source>
        <dbReference type="EMBL" id="ERN16881.1"/>
    </source>
</evidence>
<dbReference type="Gene3D" id="4.10.280.10">
    <property type="entry name" value="Helix-loop-helix DNA-binding domain"/>
    <property type="match status" value="1"/>
</dbReference>
<dbReference type="Pfam" id="PF22754">
    <property type="entry name" value="bHLH-TF_ACT-like_plant"/>
    <property type="match status" value="1"/>
</dbReference>
<dbReference type="GO" id="GO:0046983">
    <property type="term" value="F:protein dimerization activity"/>
    <property type="evidence" value="ECO:0007669"/>
    <property type="project" value="InterPro"/>
</dbReference>
<dbReference type="InterPro" id="IPR044278">
    <property type="entry name" value="BHLH95-like"/>
</dbReference>
<evidence type="ECO:0000313" key="8">
    <source>
        <dbReference type="Proteomes" id="UP000017836"/>
    </source>
</evidence>
<dbReference type="GO" id="GO:0005634">
    <property type="term" value="C:nucleus"/>
    <property type="evidence" value="ECO:0000318"/>
    <property type="project" value="GO_Central"/>
</dbReference>